<reference evidence="2 3" key="1">
    <citation type="submission" date="2018-02" db="EMBL/GenBank/DDBJ databases">
        <title>Comparative genomics of Pseudomonas syringae.</title>
        <authorList>
            <person name="Hulin M.T."/>
        </authorList>
    </citation>
    <scope>NUCLEOTIDE SEQUENCE [LARGE SCALE GENOMIC DNA]</scope>
    <source>
        <strain evidence="2 3">R2leaf</strain>
    </source>
</reference>
<feature type="region of interest" description="Disordered" evidence="1">
    <location>
        <begin position="45"/>
        <end position="71"/>
    </location>
</feature>
<protein>
    <submittedName>
        <fullName evidence="2">Uncharacterized protein</fullName>
    </submittedName>
</protein>
<evidence type="ECO:0000313" key="2">
    <source>
        <dbReference type="EMBL" id="AVB23220.1"/>
    </source>
</evidence>
<proteinExistence type="predicted"/>
<dbReference type="Proteomes" id="UP000236903">
    <property type="component" value="Chromosome"/>
</dbReference>
<dbReference type="EMBL" id="CP026562">
    <property type="protein sequence ID" value="AVB23220.1"/>
    <property type="molecule type" value="Genomic_DNA"/>
</dbReference>
<organism evidence="2 3">
    <name type="scientific">Pseudomonas avellanae</name>
    <dbReference type="NCBI Taxonomy" id="46257"/>
    <lineage>
        <taxon>Bacteria</taxon>
        <taxon>Pseudomonadati</taxon>
        <taxon>Pseudomonadota</taxon>
        <taxon>Gammaproteobacteria</taxon>
        <taxon>Pseudomonadales</taxon>
        <taxon>Pseudomonadaceae</taxon>
        <taxon>Pseudomonas</taxon>
    </lineage>
</organism>
<accession>A0AAD0M664</accession>
<feature type="compositionally biased region" description="Polar residues" evidence="1">
    <location>
        <begin position="55"/>
        <end position="66"/>
    </location>
</feature>
<dbReference type="AlphaFoldDB" id="A0AAD0M664"/>
<evidence type="ECO:0000313" key="3">
    <source>
        <dbReference type="Proteomes" id="UP000236903"/>
    </source>
</evidence>
<gene>
    <name evidence="2" type="ORF">BKM03_22305</name>
</gene>
<sequence>MVRTYNALLPGGRGSGLVRDGLRIGPKAGHFGCVRPTEAAGFAAGSRQFADKSAPTKNGSSRTNEASPGPLLHAIDIPTLVMHLQSE</sequence>
<dbReference type="KEGG" id="pavl:BKM03_22305"/>
<evidence type="ECO:0000256" key="1">
    <source>
        <dbReference type="SAM" id="MobiDB-lite"/>
    </source>
</evidence>
<name>A0AAD0M664_9PSED</name>